<dbReference type="AlphaFoldDB" id="A0A834NPV4"/>
<keyword evidence="1" id="KW-0732">Signal</keyword>
<evidence type="ECO:0000256" key="1">
    <source>
        <dbReference type="SAM" id="SignalP"/>
    </source>
</evidence>
<comment type="caution">
    <text evidence="2">The sequence shown here is derived from an EMBL/GenBank/DDBJ whole genome shotgun (WGS) entry which is preliminary data.</text>
</comment>
<reference evidence="2" key="1">
    <citation type="journal article" date="2020" name="G3 (Bethesda)">
        <title>High-Quality Assemblies for Three Invasive Social Wasps from the &lt;i&gt;Vespula&lt;/i&gt; Genus.</title>
        <authorList>
            <person name="Harrop T.W.R."/>
            <person name="Guhlin J."/>
            <person name="McLaughlin G.M."/>
            <person name="Permina E."/>
            <person name="Stockwell P."/>
            <person name="Gilligan J."/>
            <person name="Le Lec M.F."/>
            <person name="Gruber M.A.M."/>
            <person name="Quinn O."/>
            <person name="Lovegrove M."/>
            <person name="Duncan E.J."/>
            <person name="Remnant E.J."/>
            <person name="Van Eeckhoven J."/>
            <person name="Graham B."/>
            <person name="Knapp R.A."/>
            <person name="Langford K.W."/>
            <person name="Kronenberg Z."/>
            <person name="Press M.O."/>
            <person name="Eacker S.M."/>
            <person name="Wilson-Rankin E.E."/>
            <person name="Purcell J."/>
            <person name="Lester P.J."/>
            <person name="Dearden P.K."/>
        </authorList>
    </citation>
    <scope>NUCLEOTIDE SEQUENCE</scope>
    <source>
        <strain evidence="2">Volc-1</strain>
    </source>
</reference>
<accession>A0A834NPV4</accession>
<keyword evidence="3" id="KW-1185">Reference proteome</keyword>
<feature type="chain" id="PRO_5032485157" description="Secreted protein" evidence="1">
    <location>
        <begin position="22"/>
        <end position="134"/>
    </location>
</feature>
<protein>
    <recommendedName>
        <fullName evidence="4">Secreted protein</fullName>
    </recommendedName>
</protein>
<evidence type="ECO:0000313" key="2">
    <source>
        <dbReference type="EMBL" id="KAF7415368.1"/>
    </source>
</evidence>
<sequence>MLMVLVLVLMLVLVMVVVTSCAVIEREKQVRRNIHDFRRNSSVAYKYKDRPFKQKEASVEDRSPQTIVRSPSRDITDLAVRLFRVRYAARMRNAAAFQTLQSRCTVCASASSLLRRCIGRGERESFPVENPTED</sequence>
<evidence type="ECO:0008006" key="4">
    <source>
        <dbReference type="Google" id="ProtNLM"/>
    </source>
</evidence>
<dbReference type="EMBL" id="JACSDY010000011">
    <property type="protein sequence ID" value="KAF7415368.1"/>
    <property type="molecule type" value="Genomic_DNA"/>
</dbReference>
<organism evidence="2 3">
    <name type="scientific">Vespula pensylvanica</name>
    <name type="common">Western yellow jacket</name>
    <name type="synonym">Wasp</name>
    <dbReference type="NCBI Taxonomy" id="30213"/>
    <lineage>
        <taxon>Eukaryota</taxon>
        <taxon>Metazoa</taxon>
        <taxon>Ecdysozoa</taxon>
        <taxon>Arthropoda</taxon>
        <taxon>Hexapoda</taxon>
        <taxon>Insecta</taxon>
        <taxon>Pterygota</taxon>
        <taxon>Neoptera</taxon>
        <taxon>Endopterygota</taxon>
        <taxon>Hymenoptera</taxon>
        <taxon>Apocrita</taxon>
        <taxon>Aculeata</taxon>
        <taxon>Vespoidea</taxon>
        <taxon>Vespidae</taxon>
        <taxon>Vespinae</taxon>
        <taxon>Vespula</taxon>
    </lineage>
</organism>
<feature type="signal peptide" evidence="1">
    <location>
        <begin position="1"/>
        <end position="21"/>
    </location>
</feature>
<evidence type="ECO:0000313" key="3">
    <source>
        <dbReference type="Proteomes" id="UP000600918"/>
    </source>
</evidence>
<dbReference type="Proteomes" id="UP000600918">
    <property type="component" value="Unassembled WGS sequence"/>
</dbReference>
<proteinExistence type="predicted"/>
<name>A0A834NPV4_VESPE</name>
<gene>
    <name evidence="2" type="ORF">H0235_011960</name>
</gene>